<dbReference type="PROSITE" id="PS50801">
    <property type="entry name" value="STAS"/>
    <property type="match status" value="1"/>
</dbReference>
<feature type="domain" description="STAS" evidence="1">
    <location>
        <begin position="13"/>
        <end position="104"/>
    </location>
</feature>
<dbReference type="Pfam" id="PF13466">
    <property type="entry name" value="STAS_2"/>
    <property type="match status" value="1"/>
</dbReference>
<dbReference type="InterPro" id="IPR002645">
    <property type="entry name" value="STAS_dom"/>
</dbReference>
<dbReference type="CDD" id="cd07043">
    <property type="entry name" value="STAS_anti-anti-sigma_factors"/>
    <property type="match status" value="1"/>
</dbReference>
<dbReference type="SUPFAM" id="SSF52091">
    <property type="entry name" value="SpoIIaa-like"/>
    <property type="match status" value="1"/>
</dbReference>
<dbReference type="EMBL" id="JABXJJ020000029">
    <property type="protein sequence ID" value="MDI5972198.1"/>
    <property type="molecule type" value="Genomic_DNA"/>
</dbReference>
<sequence>MSTNEGAPASLPVVAPTGDLDADTLGPLAADLDAATAGHPGVILDAGGITFGDSTFLRLVLSTHQRTDLRIAAAPPVVTRLFELIGVDSVLRLYPSVRAAQAGAPRP</sequence>
<comment type="caution">
    <text evidence="2">The sequence shown here is derived from an EMBL/GenBank/DDBJ whole genome shotgun (WGS) entry which is preliminary data.</text>
</comment>
<protein>
    <submittedName>
        <fullName evidence="2">STAS domain-containing protein</fullName>
    </submittedName>
</protein>
<proteinExistence type="predicted"/>
<evidence type="ECO:0000259" key="1">
    <source>
        <dbReference type="PROSITE" id="PS50801"/>
    </source>
</evidence>
<dbReference type="InterPro" id="IPR058548">
    <property type="entry name" value="MlaB-like_STAS"/>
</dbReference>
<dbReference type="AlphaFoldDB" id="A0AA90H1A0"/>
<dbReference type="InterPro" id="IPR036513">
    <property type="entry name" value="STAS_dom_sf"/>
</dbReference>
<reference evidence="2" key="1">
    <citation type="submission" date="2023-05" db="EMBL/GenBank/DDBJ databases">
        <title>Streptantibioticus silvisoli sp. nov., acidotolerant actinomycetes 1 from pine litter.</title>
        <authorList>
            <person name="Swiecimska M."/>
            <person name="Golinska P."/>
            <person name="Sangal V."/>
            <person name="Wachnowicz B."/>
            <person name="Goodfellow M."/>
        </authorList>
    </citation>
    <scope>NUCLEOTIDE SEQUENCE</scope>
    <source>
        <strain evidence="2">SL13</strain>
    </source>
</reference>
<evidence type="ECO:0000313" key="2">
    <source>
        <dbReference type="EMBL" id="MDI5972198.1"/>
    </source>
</evidence>
<dbReference type="RefSeq" id="WP_271316207.1">
    <property type="nucleotide sequence ID" value="NZ_JABXJJ020000029.1"/>
</dbReference>
<accession>A0AA90H1A0</accession>
<organism evidence="2">
    <name type="scientific">Streptantibioticus silvisoli</name>
    <dbReference type="NCBI Taxonomy" id="2705255"/>
    <lineage>
        <taxon>Bacteria</taxon>
        <taxon>Bacillati</taxon>
        <taxon>Actinomycetota</taxon>
        <taxon>Actinomycetes</taxon>
        <taxon>Kitasatosporales</taxon>
        <taxon>Streptomycetaceae</taxon>
        <taxon>Streptantibioticus</taxon>
    </lineage>
</organism>
<dbReference type="Gene3D" id="3.30.750.24">
    <property type="entry name" value="STAS domain"/>
    <property type="match status" value="1"/>
</dbReference>
<gene>
    <name evidence="2" type="ORF">POF50_023160</name>
</gene>
<name>A0AA90H1A0_9ACTN</name>